<dbReference type="PIRSF" id="PIRSF005426">
    <property type="entry name" value="Frp"/>
    <property type="match status" value="1"/>
</dbReference>
<dbReference type="InterPro" id="IPR000415">
    <property type="entry name" value="Nitroreductase-like"/>
</dbReference>
<organism evidence="7 8">
    <name type="scientific">Roseovarius phycicola</name>
    <dbReference type="NCBI Taxonomy" id="3080976"/>
    <lineage>
        <taxon>Bacteria</taxon>
        <taxon>Pseudomonadati</taxon>
        <taxon>Pseudomonadota</taxon>
        <taxon>Alphaproteobacteria</taxon>
        <taxon>Rhodobacterales</taxon>
        <taxon>Roseobacteraceae</taxon>
        <taxon>Roseovarius</taxon>
    </lineage>
</organism>
<protein>
    <submittedName>
        <fullName evidence="7">Nitroreductase family protein</fullName>
    </submittedName>
</protein>
<evidence type="ECO:0000313" key="7">
    <source>
        <dbReference type="EMBL" id="WWR47557.1"/>
    </source>
</evidence>
<sequence length="280" mass="30733">MTPSPYANLQDLITARYSDASEVTVTDASCDLPHAMLSRGSCRTFLDRPVSQDVLNVLCAAALASPTKSDLQQRDIILLQSAKLRGKLAKLVSSQTWVADAPMIAVFCGNNRRQRLLHAWHDVPFANDHLDAFFNAVGDAAIALGAFVTAAEAVGLGCCPISAVRNEAHAVSELLNLPKHVFPFAGLAIGYPKEPAKIAKRLPLSVTCHVDQYSEDGLQDAVETYDTARRKIQPYTTQRLSDAFGLKNDYGWSDDKVRQYSQQERADFGAYIRAQCFKLD</sequence>
<evidence type="ECO:0000256" key="3">
    <source>
        <dbReference type="ARBA" id="ARBA00022643"/>
    </source>
</evidence>
<dbReference type="InterPro" id="IPR016446">
    <property type="entry name" value="Flavin_OxRdtase_Frp"/>
</dbReference>
<keyword evidence="5" id="KW-0521">NADP</keyword>
<evidence type="ECO:0000259" key="6">
    <source>
        <dbReference type="Pfam" id="PF00881"/>
    </source>
</evidence>
<keyword evidence="3 5" id="KW-0288">FMN</keyword>
<evidence type="ECO:0000313" key="8">
    <source>
        <dbReference type="Proteomes" id="UP001364156"/>
    </source>
</evidence>
<evidence type="ECO:0000256" key="1">
    <source>
        <dbReference type="ARBA" id="ARBA00008366"/>
    </source>
</evidence>
<evidence type="ECO:0000256" key="2">
    <source>
        <dbReference type="ARBA" id="ARBA00022630"/>
    </source>
</evidence>
<dbReference type="Gene3D" id="3.40.109.10">
    <property type="entry name" value="NADH Oxidase"/>
    <property type="match status" value="1"/>
</dbReference>
<dbReference type="PANTHER" id="PTHR43425">
    <property type="entry name" value="OXYGEN-INSENSITIVE NADPH NITROREDUCTASE"/>
    <property type="match status" value="1"/>
</dbReference>
<dbReference type="PANTHER" id="PTHR43425:SF2">
    <property type="entry name" value="OXYGEN-INSENSITIVE NADPH NITROREDUCTASE"/>
    <property type="match status" value="1"/>
</dbReference>
<comment type="similarity">
    <text evidence="1 5">Belongs to the flavin oxidoreductase frp family.</text>
</comment>
<dbReference type="InterPro" id="IPR029479">
    <property type="entry name" value="Nitroreductase"/>
</dbReference>
<keyword evidence="4 5" id="KW-0560">Oxidoreductase</keyword>
<name>A0ABZ2HJU5_9RHOB</name>
<reference evidence="7 8" key="1">
    <citation type="submission" date="2023-10" db="EMBL/GenBank/DDBJ databases">
        <title>Roseovarius strain S88 nov., isolated from a marine algae.</title>
        <authorList>
            <person name="Lee M.W."/>
            <person name="Lee J.K."/>
            <person name="Kim J.M."/>
            <person name="Choi D.G."/>
            <person name="Baek J.H."/>
            <person name="Bayburt H."/>
            <person name="Jung J.J."/>
            <person name="Han D.M."/>
            <person name="Jeon C.O."/>
        </authorList>
    </citation>
    <scope>NUCLEOTIDE SEQUENCE [LARGE SCALE GENOMIC DNA]</scope>
    <source>
        <strain evidence="7 8">S88</strain>
    </source>
</reference>
<proteinExistence type="inferred from homology"/>
<evidence type="ECO:0000256" key="4">
    <source>
        <dbReference type="ARBA" id="ARBA00023002"/>
    </source>
</evidence>
<dbReference type="Pfam" id="PF00881">
    <property type="entry name" value="Nitroreductase"/>
    <property type="match status" value="1"/>
</dbReference>
<accession>A0ABZ2HJU5</accession>
<dbReference type="EMBL" id="CP146069">
    <property type="protein sequence ID" value="WWR47557.1"/>
    <property type="molecule type" value="Genomic_DNA"/>
</dbReference>
<gene>
    <name evidence="7" type="ORF">RZ517_05115</name>
</gene>
<dbReference type="SUPFAM" id="SSF55469">
    <property type="entry name" value="FMN-dependent nitroreductase-like"/>
    <property type="match status" value="1"/>
</dbReference>
<keyword evidence="8" id="KW-1185">Reference proteome</keyword>
<keyword evidence="2 5" id="KW-0285">Flavoprotein</keyword>
<dbReference type="RefSeq" id="WP_338550386.1">
    <property type="nucleotide sequence ID" value="NZ_CP146069.1"/>
</dbReference>
<feature type="domain" description="Nitroreductase" evidence="6">
    <location>
        <begin position="38"/>
        <end position="191"/>
    </location>
</feature>
<dbReference type="Proteomes" id="UP001364156">
    <property type="component" value="Chromosome"/>
</dbReference>
<evidence type="ECO:0000256" key="5">
    <source>
        <dbReference type="PIRNR" id="PIRNR005426"/>
    </source>
</evidence>